<reference evidence="1 2" key="1">
    <citation type="journal article" date="2019" name="Int. J. Syst. Evol. Microbiol.">
        <title>The Global Catalogue of Microorganisms (GCM) 10K type strain sequencing project: providing services to taxonomists for standard genome sequencing and annotation.</title>
        <authorList>
            <consortium name="The Broad Institute Genomics Platform"/>
            <consortium name="The Broad Institute Genome Sequencing Center for Infectious Disease"/>
            <person name="Wu L."/>
            <person name="Ma J."/>
        </authorList>
    </citation>
    <scope>NUCLEOTIDE SEQUENCE [LARGE SCALE GENOMIC DNA]</scope>
    <source>
        <strain evidence="1 2">JCM 16009</strain>
    </source>
</reference>
<dbReference type="EMBL" id="BAAAQK010000005">
    <property type="protein sequence ID" value="GAA1844409.1"/>
    <property type="molecule type" value="Genomic_DNA"/>
</dbReference>
<sequence length="265" mass="30073">MFSERTFFSFVTLSDKSPAQHRIYNEWHQLDHRPENLRLPGVAWGDRWARTPGCAQVGREVAGEPDAPFADVDYMAMYWFRPPYDTSLDEWNRLGEDSFQWGRGPLLPGVRRPLLGFFAPVLGYAAPRVAVSAETLPFRPNRGMHLTLTRLDEPHGATAHEQFRWLDTVRIPDLLDCPGVAGAWTFSLIETQRHTSLPLDSVPDHPRGSLRITLLYLDDDPEQVTREIGKRIAAQDADGRGAPAPQAEQVLLSTPLRTIIPWQDW</sequence>
<dbReference type="Proteomes" id="UP001500449">
    <property type="component" value="Unassembled WGS sequence"/>
</dbReference>
<evidence type="ECO:0000313" key="1">
    <source>
        <dbReference type="EMBL" id="GAA1844409.1"/>
    </source>
</evidence>
<keyword evidence="2" id="KW-1185">Reference proteome</keyword>
<organism evidence="1 2">
    <name type="scientific">Pseudonocardia ailaonensis</name>
    <dbReference type="NCBI Taxonomy" id="367279"/>
    <lineage>
        <taxon>Bacteria</taxon>
        <taxon>Bacillati</taxon>
        <taxon>Actinomycetota</taxon>
        <taxon>Actinomycetes</taxon>
        <taxon>Pseudonocardiales</taxon>
        <taxon>Pseudonocardiaceae</taxon>
        <taxon>Pseudonocardia</taxon>
    </lineage>
</organism>
<proteinExistence type="predicted"/>
<name>A0ABN2N1U1_9PSEU</name>
<accession>A0ABN2N1U1</accession>
<gene>
    <name evidence="1" type="ORF">GCM10009836_24800</name>
</gene>
<comment type="caution">
    <text evidence="1">The sequence shown here is derived from an EMBL/GenBank/DDBJ whole genome shotgun (WGS) entry which is preliminary data.</text>
</comment>
<evidence type="ECO:0008006" key="3">
    <source>
        <dbReference type="Google" id="ProtNLM"/>
    </source>
</evidence>
<protein>
    <recommendedName>
        <fullName evidence="3">NIPSNAP domain-containing protein</fullName>
    </recommendedName>
</protein>
<evidence type="ECO:0000313" key="2">
    <source>
        <dbReference type="Proteomes" id="UP001500449"/>
    </source>
</evidence>